<evidence type="ECO:0000256" key="4">
    <source>
        <dbReference type="ARBA" id="ARBA00023125"/>
    </source>
</evidence>
<evidence type="ECO:0000256" key="6">
    <source>
        <dbReference type="ARBA" id="ARBA00023242"/>
    </source>
</evidence>
<comment type="subcellular location">
    <subcellularLocation>
        <location evidence="1">Nucleus</location>
    </subcellularLocation>
</comment>
<evidence type="ECO:0000313" key="10">
    <source>
        <dbReference type="Proteomes" id="UP000289738"/>
    </source>
</evidence>
<dbReference type="GO" id="GO:0005634">
    <property type="term" value="C:nucleus"/>
    <property type="evidence" value="ECO:0007669"/>
    <property type="project" value="UniProtKB-SubCell"/>
</dbReference>
<keyword evidence="3" id="KW-0805">Transcription regulation</keyword>
<feature type="region of interest" description="Disordered" evidence="7">
    <location>
        <begin position="429"/>
        <end position="456"/>
    </location>
</feature>
<evidence type="ECO:0000256" key="2">
    <source>
        <dbReference type="ARBA" id="ARBA00022473"/>
    </source>
</evidence>
<dbReference type="OrthoDB" id="551431at2759"/>
<dbReference type="Pfam" id="PF00010">
    <property type="entry name" value="HLH"/>
    <property type="match status" value="1"/>
</dbReference>
<reference evidence="9 10" key="1">
    <citation type="submission" date="2019-01" db="EMBL/GenBank/DDBJ databases">
        <title>Sequencing of cultivated peanut Arachis hypogaea provides insights into genome evolution and oil improvement.</title>
        <authorList>
            <person name="Chen X."/>
        </authorList>
    </citation>
    <scope>NUCLEOTIDE SEQUENCE [LARGE SCALE GENOMIC DNA]</scope>
    <source>
        <strain evidence="10">cv. Fuhuasheng</strain>
        <tissue evidence="9">Leaves</tissue>
    </source>
</reference>
<dbReference type="InterPro" id="IPR036638">
    <property type="entry name" value="HLH_DNA-bd_sf"/>
</dbReference>
<dbReference type="Pfam" id="PF22754">
    <property type="entry name" value="bHLH-TF_ACT-like_plant"/>
    <property type="match status" value="1"/>
</dbReference>
<feature type="region of interest" description="Disordered" evidence="7">
    <location>
        <begin position="336"/>
        <end position="367"/>
    </location>
</feature>
<dbReference type="InterPro" id="IPR051358">
    <property type="entry name" value="TF_AMS/ICE1/BHLH6-like"/>
</dbReference>
<dbReference type="InterPro" id="IPR054502">
    <property type="entry name" value="bHLH-TF_ACT-like_plant"/>
</dbReference>
<dbReference type="STRING" id="3818.A0A444ZY93"/>
<gene>
    <name evidence="9" type="ORF">Ahy_B03g063910</name>
</gene>
<organism evidence="9 10">
    <name type="scientific">Arachis hypogaea</name>
    <name type="common">Peanut</name>
    <dbReference type="NCBI Taxonomy" id="3818"/>
    <lineage>
        <taxon>Eukaryota</taxon>
        <taxon>Viridiplantae</taxon>
        <taxon>Streptophyta</taxon>
        <taxon>Embryophyta</taxon>
        <taxon>Tracheophyta</taxon>
        <taxon>Spermatophyta</taxon>
        <taxon>Magnoliopsida</taxon>
        <taxon>eudicotyledons</taxon>
        <taxon>Gunneridae</taxon>
        <taxon>Pentapetalae</taxon>
        <taxon>rosids</taxon>
        <taxon>fabids</taxon>
        <taxon>Fabales</taxon>
        <taxon>Fabaceae</taxon>
        <taxon>Papilionoideae</taxon>
        <taxon>50 kb inversion clade</taxon>
        <taxon>dalbergioids sensu lato</taxon>
        <taxon>Dalbergieae</taxon>
        <taxon>Pterocarpus clade</taxon>
        <taxon>Arachis</taxon>
    </lineage>
</organism>
<dbReference type="PANTHER" id="PTHR31945:SF147">
    <property type="entry name" value="TRANSCRIPTION FACTOR ICE1-LIKE"/>
    <property type="match status" value="1"/>
</dbReference>
<evidence type="ECO:0000256" key="1">
    <source>
        <dbReference type="ARBA" id="ARBA00004123"/>
    </source>
</evidence>
<protein>
    <recommendedName>
        <fullName evidence="8">BHLH domain-containing protein</fullName>
    </recommendedName>
</protein>
<dbReference type="PROSITE" id="PS50888">
    <property type="entry name" value="BHLH"/>
    <property type="match status" value="1"/>
</dbReference>
<dbReference type="GO" id="GO:0046983">
    <property type="term" value="F:protein dimerization activity"/>
    <property type="evidence" value="ECO:0007669"/>
    <property type="project" value="InterPro"/>
</dbReference>
<dbReference type="SUPFAM" id="SSF47459">
    <property type="entry name" value="HLH, helix-loop-helix DNA-binding domain"/>
    <property type="match status" value="1"/>
</dbReference>
<feature type="region of interest" description="Disordered" evidence="7">
    <location>
        <begin position="257"/>
        <end position="315"/>
    </location>
</feature>
<proteinExistence type="predicted"/>
<feature type="compositionally biased region" description="Low complexity" evidence="7">
    <location>
        <begin position="439"/>
        <end position="456"/>
    </location>
</feature>
<evidence type="ECO:0000313" key="9">
    <source>
        <dbReference type="EMBL" id="RYR19200.1"/>
    </source>
</evidence>
<evidence type="ECO:0000256" key="3">
    <source>
        <dbReference type="ARBA" id="ARBA00023015"/>
    </source>
</evidence>
<keyword evidence="10" id="KW-1185">Reference proteome</keyword>
<sequence>MSSTNSTCLMEERELSDANNTYELVPIPIMPPPQVVNEDWYMPNNNINNTVTTIQNQPPDSDSDTRDMNFFHQDNNNSNPFFHPSSFPSSMSFITNLQHYPHQATPKPIFSSLLSGMMIPSSTTNNPLYDQNGGNNNSCQQVMGFLEPQAFATSSSNVDATLLGGLGFPTSLNNSSSDPNNNSLSATMSCVIPQEHEEEDKPPNNKFGLFEGFHNNIENNTGSSSSSWMMNNKYSNILMRPLESLPPSSGAQPTLFQKRAAQHRKINVTDERGKGKLDEEEQQGNNNEEEKRKLEMEDTGDGSLLNSYDDYSDHDMVEDSIDNNNNMMKMESESSSKNKNIIGENNNRNSNNNLNLQKGNNNKKKTGMPAKNLMAERRRRKKLNDRLYMLRSVVPNISKMDRASILGDAIEYMKELLQKINDLHNELQSMPPTAPASSLHHPLTPTNNNTATLPPAAASLPSRMMMKETASCPTSSLPTPNDQPARVEVGLREGRGVNIHMFCDQKPGLLLSTLTTLDNLGLDIQQAVISFFNGFAMDIFRAEQCNEGQDLHPDQIKAALIEASEASGFHNII</sequence>
<dbReference type="EMBL" id="SDMP01000013">
    <property type="protein sequence ID" value="RYR19200.1"/>
    <property type="molecule type" value="Genomic_DNA"/>
</dbReference>
<dbReference type="InterPro" id="IPR011598">
    <property type="entry name" value="bHLH_dom"/>
</dbReference>
<dbReference type="CDD" id="cd11443">
    <property type="entry name" value="bHLH_AtAMS_like"/>
    <property type="match status" value="1"/>
</dbReference>
<feature type="compositionally biased region" description="Basic and acidic residues" evidence="7">
    <location>
        <begin position="267"/>
        <end position="277"/>
    </location>
</feature>
<keyword evidence="2" id="KW-0217">Developmental protein</keyword>
<feature type="compositionally biased region" description="Low complexity" evidence="7">
    <location>
        <begin position="337"/>
        <end position="360"/>
    </location>
</feature>
<feature type="domain" description="BHLH" evidence="8">
    <location>
        <begin position="367"/>
        <end position="416"/>
    </location>
</feature>
<evidence type="ECO:0000256" key="7">
    <source>
        <dbReference type="SAM" id="MobiDB-lite"/>
    </source>
</evidence>
<dbReference type="FunFam" id="4.10.280.10:FF:000066">
    <property type="entry name" value="BHLH transcription factor"/>
    <property type="match status" value="1"/>
</dbReference>
<accession>A0A444ZY93</accession>
<dbReference type="PANTHER" id="PTHR31945">
    <property type="entry name" value="TRANSCRIPTION FACTOR SCREAM2-RELATED"/>
    <property type="match status" value="1"/>
</dbReference>
<dbReference type="Gene3D" id="4.10.280.10">
    <property type="entry name" value="Helix-loop-helix DNA-binding domain"/>
    <property type="match status" value="1"/>
</dbReference>
<keyword evidence="4" id="KW-0238">DNA-binding</keyword>
<keyword evidence="6" id="KW-0539">Nucleus</keyword>
<dbReference type="Proteomes" id="UP000289738">
    <property type="component" value="Chromosome B03"/>
</dbReference>
<dbReference type="SMART" id="SM00353">
    <property type="entry name" value="HLH"/>
    <property type="match status" value="1"/>
</dbReference>
<comment type="caution">
    <text evidence="9">The sequence shown here is derived from an EMBL/GenBank/DDBJ whole genome shotgun (WGS) entry which is preliminary data.</text>
</comment>
<dbReference type="AlphaFoldDB" id="A0A444ZY93"/>
<dbReference type="GO" id="GO:0003700">
    <property type="term" value="F:DNA-binding transcription factor activity"/>
    <property type="evidence" value="ECO:0007669"/>
    <property type="project" value="TreeGrafter"/>
</dbReference>
<keyword evidence="5" id="KW-0804">Transcription</keyword>
<evidence type="ECO:0000259" key="8">
    <source>
        <dbReference type="PROSITE" id="PS50888"/>
    </source>
</evidence>
<dbReference type="GO" id="GO:0043565">
    <property type="term" value="F:sequence-specific DNA binding"/>
    <property type="evidence" value="ECO:0007669"/>
    <property type="project" value="TreeGrafter"/>
</dbReference>
<name>A0A444ZY93_ARAHY</name>
<evidence type="ECO:0000256" key="5">
    <source>
        <dbReference type="ARBA" id="ARBA00023163"/>
    </source>
</evidence>